<evidence type="ECO:0000256" key="4">
    <source>
        <dbReference type="PIRSR" id="PIRSR000097-1"/>
    </source>
</evidence>
<dbReference type="OrthoDB" id="416253at2759"/>
<dbReference type="CDD" id="cd19120">
    <property type="entry name" value="AKR_AKR3C2-3"/>
    <property type="match status" value="1"/>
</dbReference>
<comment type="similarity">
    <text evidence="1">Belongs to the aldo/keto reductase family.</text>
</comment>
<dbReference type="PANTHER" id="PTHR43827">
    <property type="entry name" value="2,5-DIKETO-D-GLUCONIC ACID REDUCTASE"/>
    <property type="match status" value="1"/>
</dbReference>
<keyword evidence="3" id="KW-0560">Oxidoreductase</keyword>
<dbReference type="Gene3D" id="3.20.20.100">
    <property type="entry name" value="NADP-dependent oxidoreductase domain"/>
    <property type="match status" value="1"/>
</dbReference>
<feature type="domain" description="NADP-dependent oxidoreductase" evidence="7">
    <location>
        <begin position="75"/>
        <end position="333"/>
    </location>
</feature>
<dbReference type="InterPro" id="IPR020471">
    <property type="entry name" value="AKR"/>
</dbReference>
<dbReference type="GO" id="GO:0016652">
    <property type="term" value="F:oxidoreductase activity, acting on NAD(P)H as acceptor"/>
    <property type="evidence" value="ECO:0007669"/>
    <property type="project" value="InterPro"/>
</dbReference>
<evidence type="ECO:0000256" key="3">
    <source>
        <dbReference type="ARBA" id="ARBA00023002"/>
    </source>
</evidence>
<dbReference type="Proteomes" id="UP000078559">
    <property type="component" value="Chromosome 11"/>
</dbReference>
<dbReference type="FunFam" id="3.20.20.100:FF:000002">
    <property type="entry name" value="2,5-diketo-D-gluconic acid reductase A"/>
    <property type="match status" value="1"/>
</dbReference>
<feature type="active site" description="Proton donor" evidence="4">
    <location>
        <position position="116"/>
    </location>
</feature>
<evidence type="ECO:0000259" key="7">
    <source>
        <dbReference type="Pfam" id="PF00248"/>
    </source>
</evidence>
<evidence type="ECO:0000256" key="6">
    <source>
        <dbReference type="PIRSR" id="PIRSR000097-3"/>
    </source>
</evidence>
<dbReference type="InterPro" id="IPR036812">
    <property type="entry name" value="NAD(P)_OxRdtase_dom_sf"/>
</dbReference>
<evidence type="ECO:0000313" key="9">
    <source>
        <dbReference type="Proteomes" id="UP000078559"/>
    </source>
</evidence>
<feature type="binding site" evidence="5">
    <location>
        <position position="173"/>
    </location>
    <ligand>
        <name>substrate</name>
    </ligand>
</feature>
<dbReference type="PROSITE" id="PS00062">
    <property type="entry name" value="ALDOKETO_REDUCTASE_2"/>
    <property type="match status" value="1"/>
</dbReference>
<evidence type="ECO:0000256" key="5">
    <source>
        <dbReference type="PIRSR" id="PIRSR000097-2"/>
    </source>
</evidence>
<feature type="site" description="Lowers pKa of active site Tyr" evidence="6">
    <location>
        <position position="141"/>
    </location>
</feature>
<dbReference type="AlphaFoldDB" id="A0A194WB61"/>
<evidence type="ECO:0000256" key="2">
    <source>
        <dbReference type="ARBA" id="ARBA00022857"/>
    </source>
</evidence>
<sequence>MTLLLRNSLFRACVTISRSPTPNSTPSFVARQHTKMNSIESSYKPDATGQAPKQMEYLPYLKLNDGHEIPMIAYGLGSANFKRGPDRLTTIDKKIIADTVTAIKSGYFHLDGADGYSNEAELGRAIKEAGVPREKLYVVTKASKLSADKTIEEDFSASLKKLGLDYVDLYLIHSPFFADGNPKLLQEKWAEMEAIKASGRARSIGVSNFLQAHLQALLETATVPPAINQIEFHPYLQHDAGLLAFHRERAIAVSGYAGLTPLTRARPGPLDDVLPHLAKKYGVSEGEVLLRWNLDQGIVVVTTSSREERLKSFLSKLPAFKLTPAEVQLISEKGREKHYRAFWGHIYAPDDQS</sequence>
<evidence type="ECO:0000313" key="8">
    <source>
        <dbReference type="EMBL" id="KUI73582.1"/>
    </source>
</evidence>
<dbReference type="Pfam" id="PF00248">
    <property type="entry name" value="Aldo_ket_red"/>
    <property type="match status" value="1"/>
</dbReference>
<dbReference type="PRINTS" id="PR00069">
    <property type="entry name" value="ALDKETRDTASE"/>
</dbReference>
<dbReference type="SMR" id="A0A194WB61"/>
<keyword evidence="2" id="KW-0521">NADP</keyword>
<dbReference type="SUPFAM" id="SSF51430">
    <property type="entry name" value="NAD(P)-linked oxidoreductase"/>
    <property type="match status" value="1"/>
</dbReference>
<gene>
    <name evidence="8" type="ORF">VM1G_09279</name>
</gene>
<evidence type="ECO:0000256" key="1">
    <source>
        <dbReference type="ARBA" id="ARBA00007905"/>
    </source>
</evidence>
<dbReference type="EMBL" id="CM003108">
    <property type="protein sequence ID" value="KUI73582.1"/>
    <property type="molecule type" value="Genomic_DNA"/>
</dbReference>
<dbReference type="PIRSF" id="PIRSF000097">
    <property type="entry name" value="AKR"/>
    <property type="match status" value="1"/>
</dbReference>
<dbReference type="PANTHER" id="PTHR43827:SF3">
    <property type="entry name" value="NADP-DEPENDENT OXIDOREDUCTASE DOMAIN-CONTAINING PROTEIN"/>
    <property type="match status" value="1"/>
</dbReference>
<dbReference type="InterPro" id="IPR044494">
    <property type="entry name" value="AKR3C2/3"/>
</dbReference>
<organism evidence="8 9">
    <name type="scientific">Cytospora mali</name>
    <name type="common">Apple Valsa canker fungus</name>
    <name type="synonym">Valsa mali</name>
    <dbReference type="NCBI Taxonomy" id="578113"/>
    <lineage>
        <taxon>Eukaryota</taxon>
        <taxon>Fungi</taxon>
        <taxon>Dikarya</taxon>
        <taxon>Ascomycota</taxon>
        <taxon>Pezizomycotina</taxon>
        <taxon>Sordariomycetes</taxon>
        <taxon>Sordariomycetidae</taxon>
        <taxon>Diaporthales</taxon>
        <taxon>Cytosporaceae</taxon>
        <taxon>Cytospora</taxon>
    </lineage>
</organism>
<reference evidence="8" key="1">
    <citation type="submission" date="2014-12" db="EMBL/GenBank/DDBJ databases">
        <title>Genome Sequence of Valsa Canker Pathogens Uncovers a Specific Adaption of Colonization on Woody Bark.</title>
        <authorList>
            <person name="Yin Z."/>
            <person name="Liu H."/>
            <person name="Gao X."/>
            <person name="Li Z."/>
            <person name="Song N."/>
            <person name="Ke X."/>
            <person name="Dai Q."/>
            <person name="Wu Y."/>
            <person name="Sun Y."/>
            <person name="Xu J.-R."/>
            <person name="Kang Z.K."/>
            <person name="Wang L."/>
            <person name="Huang L."/>
        </authorList>
    </citation>
    <scope>NUCLEOTIDE SEQUENCE [LARGE SCALE GENOMIC DNA]</scope>
    <source>
        <strain evidence="8">03-8</strain>
    </source>
</reference>
<dbReference type="InterPro" id="IPR023210">
    <property type="entry name" value="NADP_OxRdtase_dom"/>
</dbReference>
<dbReference type="InterPro" id="IPR018170">
    <property type="entry name" value="Aldo/ket_reductase_CS"/>
</dbReference>
<accession>A0A194WB61</accession>
<protein>
    <submittedName>
        <fullName evidence="8">NADPH-dependent conjugated polyketone reductase C1</fullName>
    </submittedName>
</protein>
<dbReference type="GO" id="GO:0016616">
    <property type="term" value="F:oxidoreductase activity, acting on the CH-OH group of donors, NAD or NADP as acceptor"/>
    <property type="evidence" value="ECO:0007669"/>
    <property type="project" value="UniProtKB-ARBA"/>
</dbReference>
<name>A0A194WB61_CYTMA</name>
<keyword evidence="9" id="KW-1185">Reference proteome</keyword>
<proteinExistence type="inferred from homology"/>